<accession>A0A4P7BZS3</accession>
<evidence type="ECO:0000256" key="9">
    <source>
        <dbReference type="PROSITE-ProRule" id="PRU01049"/>
    </source>
</evidence>
<keyword evidence="6 8" id="KW-0342">GTP-binding</keyword>
<dbReference type="Gene3D" id="3.40.50.300">
    <property type="entry name" value="P-loop containing nucleotide triphosphate hydrolases"/>
    <property type="match status" value="2"/>
</dbReference>
<dbReference type="Proteomes" id="UP000294325">
    <property type="component" value="Chromosome"/>
</dbReference>
<proteinExistence type="inferred from homology"/>
<dbReference type="GO" id="GO:0043022">
    <property type="term" value="F:ribosome binding"/>
    <property type="evidence" value="ECO:0007669"/>
    <property type="project" value="TreeGrafter"/>
</dbReference>
<keyword evidence="5 8" id="KW-0547">Nucleotide-binding</keyword>
<dbReference type="HAMAP" id="MF_00195">
    <property type="entry name" value="GTPase_Der"/>
    <property type="match status" value="1"/>
</dbReference>
<evidence type="ECO:0000259" key="11">
    <source>
        <dbReference type="PROSITE" id="PS51712"/>
    </source>
</evidence>
<dbReference type="SUPFAM" id="SSF52540">
    <property type="entry name" value="P-loop containing nucleoside triphosphate hydrolases"/>
    <property type="match status" value="2"/>
</dbReference>
<dbReference type="PROSITE" id="PS51712">
    <property type="entry name" value="G_ENGA"/>
    <property type="match status" value="2"/>
</dbReference>
<dbReference type="InterPro" id="IPR005225">
    <property type="entry name" value="Small_GTP-bd"/>
</dbReference>
<keyword evidence="3 8" id="KW-0690">Ribosome biogenesis</keyword>
<feature type="domain" description="EngA-type G" evidence="11">
    <location>
        <begin position="177"/>
        <end position="350"/>
    </location>
</feature>
<feature type="binding site" evidence="8">
    <location>
        <begin position="295"/>
        <end position="298"/>
    </location>
    <ligand>
        <name>GTP</name>
        <dbReference type="ChEBI" id="CHEBI:37565"/>
        <label>2</label>
    </ligand>
</feature>
<dbReference type="InterPro" id="IPR031166">
    <property type="entry name" value="G_ENGA"/>
</dbReference>
<keyword evidence="4 10" id="KW-0677">Repeat</keyword>
<dbReference type="FunFam" id="3.40.50.300:FF:000057">
    <property type="entry name" value="GTPase Der"/>
    <property type="match status" value="1"/>
</dbReference>
<dbReference type="InterPro" id="IPR015946">
    <property type="entry name" value="KH_dom-like_a/b"/>
</dbReference>
<dbReference type="InterPro" id="IPR027417">
    <property type="entry name" value="P-loop_NTPase"/>
</dbReference>
<evidence type="ECO:0000313" key="12">
    <source>
        <dbReference type="EMBL" id="QBQ54730.1"/>
    </source>
</evidence>
<evidence type="ECO:0000256" key="4">
    <source>
        <dbReference type="ARBA" id="ARBA00022737"/>
    </source>
</evidence>
<evidence type="ECO:0000256" key="7">
    <source>
        <dbReference type="ARBA" id="ARBA00032345"/>
    </source>
</evidence>
<dbReference type="Gene3D" id="3.30.300.20">
    <property type="match status" value="1"/>
</dbReference>
<dbReference type="FunFam" id="3.30.300.20:FF:000004">
    <property type="entry name" value="GTPase Der"/>
    <property type="match status" value="1"/>
</dbReference>
<feature type="binding site" evidence="8">
    <location>
        <begin position="183"/>
        <end position="190"/>
    </location>
    <ligand>
        <name>GTP</name>
        <dbReference type="ChEBI" id="CHEBI:37565"/>
        <label>2</label>
    </ligand>
</feature>
<feature type="binding site" evidence="8">
    <location>
        <begin position="230"/>
        <end position="234"/>
    </location>
    <ligand>
        <name>GTP</name>
        <dbReference type="ChEBI" id="CHEBI:37565"/>
        <label>2</label>
    </ligand>
</feature>
<comment type="similarity">
    <text evidence="1 8 9 10">Belongs to the TRAFAC class TrmE-Era-EngA-EngB-Septin-like GTPase superfamily. EngA (Der) GTPase family.</text>
</comment>
<dbReference type="InterPro" id="IPR032859">
    <property type="entry name" value="KH_dom-like"/>
</dbReference>
<reference evidence="12 13" key="1">
    <citation type="submission" date="2019-03" db="EMBL/GenBank/DDBJ databases">
        <title>The genome sequence of Nitrosococcus wardiae strain D1FHST reveals the archetypal metabolic capacity of ammonia-oxidizing Gammaproteobacteria.</title>
        <authorList>
            <person name="Wang L."/>
            <person name="Lim C.K."/>
            <person name="Hanson T.E."/>
            <person name="Dang H."/>
            <person name="Klotz M.G."/>
        </authorList>
    </citation>
    <scope>NUCLEOTIDE SEQUENCE [LARGE SCALE GENOMIC DNA]</scope>
    <source>
        <strain evidence="12 13">D1FHS</strain>
    </source>
</reference>
<keyword evidence="13" id="KW-1185">Reference proteome</keyword>
<evidence type="ECO:0000256" key="8">
    <source>
        <dbReference type="HAMAP-Rule" id="MF_00195"/>
    </source>
</evidence>
<dbReference type="PIRSF" id="PIRSF006485">
    <property type="entry name" value="GTP-binding_EngA"/>
    <property type="match status" value="1"/>
</dbReference>
<dbReference type="GO" id="GO:0005525">
    <property type="term" value="F:GTP binding"/>
    <property type="evidence" value="ECO:0007669"/>
    <property type="project" value="UniProtKB-UniRule"/>
</dbReference>
<dbReference type="OrthoDB" id="9805918at2"/>
<evidence type="ECO:0000256" key="1">
    <source>
        <dbReference type="ARBA" id="ARBA00008279"/>
    </source>
</evidence>
<feature type="binding site" evidence="8">
    <location>
        <begin position="56"/>
        <end position="60"/>
    </location>
    <ligand>
        <name>GTP</name>
        <dbReference type="ChEBI" id="CHEBI:37565"/>
        <label>1</label>
    </ligand>
</feature>
<comment type="function">
    <text evidence="8 10">GTPase that plays an essential role in the late steps of ribosome biogenesis.</text>
</comment>
<gene>
    <name evidence="8 12" type="primary">der</name>
    <name evidence="12" type="ORF">E3U44_09575</name>
</gene>
<dbReference type="EMBL" id="CP038033">
    <property type="protein sequence ID" value="QBQ54730.1"/>
    <property type="molecule type" value="Genomic_DNA"/>
</dbReference>
<dbReference type="GO" id="GO:0042254">
    <property type="term" value="P:ribosome biogenesis"/>
    <property type="evidence" value="ECO:0007669"/>
    <property type="project" value="UniProtKB-KW"/>
</dbReference>
<sequence length="464" mass="51345">MKALVALVGRPNVGKSTLFNRLTRSRDALVADQPGVTRDRKYGIARYGEHSFLVVDTGGITEQESGVGELMRTQAQLAIEEADAILFLVDGREGLSALDETIAEQLRRAQKPLKLVINKAEGQDQELVASEFYRLGLGEPATISAQQNQGVGGLLQNLLTLLPGGEKEEPEIQAKGLQFAIVGRPNVGKSTLVNRILGEERVLSFEAPGTTRDSIAIPFCHQGRDYTLVDTAGIRRRSKILDMLEKFSIAKTLEAIGAAHVVILVMDARDGVVEQDLHLAGLILESGKAVVIAVNKWDGLPLEQRRRVKADLDRRLPFLDFARVHFISALHGSGVGGLFTSIDEAYQSANCHLPTAELNQVLAAAVEKHPPPVVKGRRIKLRYAHQGGHNPPKIIIHGNQAEAVPVNYRRYLMNHFRLAFALVGTRIELEFRTVKNPFKGRINALTQRQRQKRKRIIRFRKGHK</sequence>
<dbReference type="CDD" id="cd01894">
    <property type="entry name" value="EngA1"/>
    <property type="match status" value="1"/>
</dbReference>
<evidence type="ECO:0000256" key="3">
    <source>
        <dbReference type="ARBA" id="ARBA00022517"/>
    </source>
</evidence>
<evidence type="ECO:0000256" key="5">
    <source>
        <dbReference type="ARBA" id="ARBA00022741"/>
    </source>
</evidence>
<dbReference type="NCBIfam" id="TIGR00231">
    <property type="entry name" value="small_GTP"/>
    <property type="match status" value="2"/>
</dbReference>
<evidence type="ECO:0000313" key="13">
    <source>
        <dbReference type="Proteomes" id="UP000294325"/>
    </source>
</evidence>
<evidence type="ECO:0000256" key="2">
    <source>
        <dbReference type="ARBA" id="ARBA00020953"/>
    </source>
</evidence>
<feature type="binding site" evidence="8">
    <location>
        <begin position="118"/>
        <end position="121"/>
    </location>
    <ligand>
        <name>GTP</name>
        <dbReference type="ChEBI" id="CHEBI:37565"/>
        <label>1</label>
    </ligand>
</feature>
<dbReference type="Pfam" id="PF14714">
    <property type="entry name" value="KH_dom-like"/>
    <property type="match status" value="1"/>
</dbReference>
<dbReference type="InterPro" id="IPR016484">
    <property type="entry name" value="GTPase_Der"/>
</dbReference>
<protein>
    <recommendedName>
        <fullName evidence="2 8">GTPase Der</fullName>
    </recommendedName>
    <alternativeName>
        <fullName evidence="7 8">GTP-binding protein EngA</fullName>
    </alternativeName>
</protein>
<dbReference type="Pfam" id="PF01926">
    <property type="entry name" value="MMR_HSR1"/>
    <property type="match status" value="2"/>
</dbReference>
<organism evidence="12 13">
    <name type="scientific">Nitrosococcus wardiae</name>
    <dbReference type="NCBI Taxonomy" id="1814290"/>
    <lineage>
        <taxon>Bacteria</taxon>
        <taxon>Pseudomonadati</taxon>
        <taxon>Pseudomonadota</taxon>
        <taxon>Gammaproteobacteria</taxon>
        <taxon>Chromatiales</taxon>
        <taxon>Chromatiaceae</taxon>
        <taxon>Nitrosococcus</taxon>
    </lineage>
</organism>
<dbReference type="InterPro" id="IPR006073">
    <property type="entry name" value="GTP-bd"/>
</dbReference>
<name>A0A4P7BZS3_9GAMM</name>
<dbReference type="NCBIfam" id="TIGR03594">
    <property type="entry name" value="GTPase_EngA"/>
    <property type="match status" value="1"/>
</dbReference>
<dbReference type="PANTHER" id="PTHR43834">
    <property type="entry name" value="GTPASE DER"/>
    <property type="match status" value="1"/>
</dbReference>
<dbReference type="KEGG" id="nwr:E3U44_09575"/>
<dbReference type="RefSeq" id="WP_134357922.1">
    <property type="nucleotide sequence ID" value="NZ_CP038033.1"/>
</dbReference>
<feature type="domain" description="EngA-type G" evidence="11">
    <location>
        <begin position="3"/>
        <end position="166"/>
    </location>
</feature>
<dbReference type="PANTHER" id="PTHR43834:SF6">
    <property type="entry name" value="GTPASE DER"/>
    <property type="match status" value="1"/>
</dbReference>
<feature type="binding site" evidence="8">
    <location>
        <begin position="9"/>
        <end position="16"/>
    </location>
    <ligand>
        <name>GTP</name>
        <dbReference type="ChEBI" id="CHEBI:37565"/>
        <label>1</label>
    </ligand>
</feature>
<evidence type="ECO:0000256" key="10">
    <source>
        <dbReference type="RuleBase" id="RU004481"/>
    </source>
</evidence>
<dbReference type="CDD" id="cd01895">
    <property type="entry name" value="EngA2"/>
    <property type="match status" value="1"/>
</dbReference>
<evidence type="ECO:0000256" key="6">
    <source>
        <dbReference type="ARBA" id="ARBA00023134"/>
    </source>
</evidence>
<comment type="subunit">
    <text evidence="8">Associates with the 50S ribosomal subunit.</text>
</comment>
<dbReference type="AlphaFoldDB" id="A0A4P7BZS3"/>
<dbReference type="FunFam" id="3.40.50.300:FF:000040">
    <property type="entry name" value="GTPase Der"/>
    <property type="match status" value="1"/>
</dbReference>
<dbReference type="PRINTS" id="PR00326">
    <property type="entry name" value="GTP1OBG"/>
</dbReference>